<evidence type="ECO:0000313" key="7">
    <source>
        <dbReference type="Proteomes" id="UP000243077"/>
    </source>
</evidence>
<keyword evidence="2" id="KW-0238">DNA-binding</keyword>
<dbReference type="InterPro" id="IPR036390">
    <property type="entry name" value="WH_DNA-bd_sf"/>
</dbReference>
<keyword evidence="3" id="KW-0804">Transcription</keyword>
<evidence type="ECO:0000256" key="3">
    <source>
        <dbReference type="ARBA" id="ARBA00023163"/>
    </source>
</evidence>
<dbReference type="OrthoDB" id="9807558at2"/>
<dbReference type="InterPro" id="IPR014757">
    <property type="entry name" value="Tscrpt_reg_IclR_C"/>
</dbReference>
<dbReference type="Pfam" id="PF09339">
    <property type="entry name" value="HTH_IclR"/>
    <property type="match status" value="1"/>
</dbReference>
<evidence type="ECO:0000259" key="4">
    <source>
        <dbReference type="PROSITE" id="PS51077"/>
    </source>
</evidence>
<feature type="domain" description="HTH iclR-type" evidence="4">
    <location>
        <begin position="14"/>
        <end position="74"/>
    </location>
</feature>
<dbReference type="Gene3D" id="1.10.10.10">
    <property type="entry name" value="Winged helix-like DNA-binding domain superfamily/Winged helix DNA-binding domain"/>
    <property type="match status" value="1"/>
</dbReference>
<organism evidence="6 7">
    <name type="scientific">Pontimonas salivibrio</name>
    <dbReference type="NCBI Taxonomy" id="1159327"/>
    <lineage>
        <taxon>Bacteria</taxon>
        <taxon>Bacillati</taxon>
        <taxon>Actinomycetota</taxon>
        <taxon>Actinomycetes</taxon>
        <taxon>Micrococcales</taxon>
        <taxon>Microbacteriaceae</taxon>
        <taxon>Pontimonas</taxon>
    </lineage>
</organism>
<evidence type="ECO:0000256" key="1">
    <source>
        <dbReference type="ARBA" id="ARBA00023015"/>
    </source>
</evidence>
<evidence type="ECO:0000259" key="5">
    <source>
        <dbReference type="PROSITE" id="PS51078"/>
    </source>
</evidence>
<dbReference type="InterPro" id="IPR029016">
    <property type="entry name" value="GAF-like_dom_sf"/>
</dbReference>
<dbReference type="SMART" id="SM00346">
    <property type="entry name" value="HTH_ICLR"/>
    <property type="match status" value="1"/>
</dbReference>
<dbReference type="Gene3D" id="3.30.450.40">
    <property type="match status" value="1"/>
</dbReference>
<feature type="domain" description="IclR-ED" evidence="5">
    <location>
        <begin position="75"/>
        <end position="259"/>
    </location>
</feature>
<dbReference type="KEGG" id="psai:C3B54_111336"/>
<dbReference type="EMBL" id="CP026923">
    <property type="protein sequence ID" value="AVG24280.1"/>
    <property type="molecule type" value="Genomic_DNA"/>
</dbReference>
<dbReference type="RefSeq" id="WP_104913781.1">
    <property type="nucleotide sequence ID" value="NZ_CP026923.1"/>
</dbReference>
<evidence type="ECO:0000313" key="6">
    <source>
        <dbReference type="EMBL" id="AVG24280.1"/>
    </source>
</evidence>
<protein>
    <submittedName>
        <fullName evidence="6">IclR-like transcription factor</fullName>
    </submittedName>
</protein>
<dbReference type="Pfam" id="PF01614">
    <property type="entry name" value="IclR_C"/>
    <property type="match status" value="1"/>
</dbReference>
<proteinExistence type="predicted"/>
<keyword evidence="7" id="KW-1185">Reference proteome</keyword>
<accession>A0A2L2BRJ9</accession>
<evidence type="ECO:0000256" key="2">
    <source>
        <dbReference type="ARBA" id="ARBA00023125"/>
    </source>
</evidence>
<dbReference type="AlphaFoldDB" id="A0A2L2BRJ9"/>
<dbReference type="PROSITE" id="PS51078">
    <property type="entry name" value="ICLR_ED"/>
    <property type="match status" value="1"/>
</dbReference>
<sequence length="272" mass="29421">MNTHSIPHTQGDFVQSLARGLELLRLVGASGGFLSVAEAADKTGLNPATTRRLLKTLEALGYLSYAERQYRLTSQVLELGYHYLTNLGISELVSGPIEALSDSLGEAVSVTVREGAEIVYVARARPARVMTVSLGIGARLPVWHTSMGRILLAALDAQRLDELLSSWVPSPARTAYSIVNKDLLREEVEHVRAHGWSMVDQELELGLRSLAVPLQRAGSIVAALNAATAQVGEKPAQSRERILPELLSTAETIGQLLEQVPRETLMPSRATG</sequence>
<reference evidence="6 7" key="1">
    <citation type="submission" date="2018-02" db="EMBL/GenBank/DDBJ databases">
        <title>Complete genome of the streamlined marine actinobacterium Pontimonas salivibrio CL-TW6 adapted to coastal planktonic lifestype.</title>
        <authorList>
            <person name="Cho B.C."/>
            <person name="Hardies S.C."/>
            <person name="Jang G.I."/>
            <person name="Hwang C.Y."/>
        </authorList>
    </citation>
    <scope>NUCLEOTIDE SEQUENCE [LARGE SCALE GENOMIC DNA]</scope>
    <source>
        <strain evidence="6 7">CL-TW6</strain>
    </source>
</reference>
<dbReference type="GO" id="GO:0003700">
    <property type="term" value="F:DNA-binding transcription factor activity"/>
    <property type="evidence" value="ECO:0007669"/>
    <property type="project" value="TreeGrafter"/>
</dbReference>
<dbReference type="Proteomes" id="UP000243077">
    <property type="component" value="Chromosome"/>
</dbReference>
<dbReference type="SUPFAM" id="SSF55781">
    <property type="entry name" value="GAF domain-like"/>
    <property type="match status" value="1"/>
</dbReference>
<name>A0A2L2BRJ9_9MICO</name>
<dbReference type="InterPro" id="IPR005471">
    <property type="entry name" value="Tscrpt_reg_IclR_N"/>
</dbReference>
<dbReference type="GO" id="GO:0045892">
    <property type="term" value="P:negative regulation of DNA-templated transcription"/>
    <property type="evidence" value="ECO:0007669"/>
    <property type="project" value="TreeGrafter"/>
</dbReference>
<dbReference type="PANTHER" id="PTHR30136">
    <property type="entry name" value="HELIX-TURN-HELIX TRANSCRIPTIONAL REGULATOR, ICLR FAMILY"/>
    <property type="match status" value="1"/>
</dbReference>
<dbReference type="GO" id="GO:0003677">
    <property type="term" value="F:DNA binding"/>
    <property type="evidence" value="ECO:0007669"/>
    <property type="project" value="UniProtKB-KW"/>
</dbReference>
<dbReference type="SUPFAM" id="SSF46785">
    <property type="entry name" value="Winged helix' DNA-binding domain"/>
    <property type="match status" value="1"/>
</dbReference>
<gene>
    <name evidence="6" type="ORF">C3B54_111336</name>
</gene>
<dbReference type="InterPro" id="IPR050707">
    <property type="entry name" value="HTH_MetabolicPath_Reg"/>
</dbReference>
<dbReference type="PROSITE" id="PS51077">
    <property type="entry name" value="HTH_ICLR"/>
    <property type="match status" value="1"/>
</dbReference>
<keyword evidence="1" id="KW-0805">Transcription regulation</keyword>
<dbReference type="InterPro" id="IPR036388">
    <property type="entry name" value="WH-like_DNA-bd_sf"/>
</dbReference>
<dbReference type="PANTHER" id="PTHR30136:SF34">
    <property type="entry name" value="TRANSCRIPTIONAL REGULATOR"/>
    <property type="match status" value="1"/>
</dbReference>